<evidence type="ECO:0000313" key="8">
    <source>
        <dbReference type="EMBL" id="CAG5129626.1"/>
    </source>
</evidence>
<comment type="similarity">
    <text evidence="2 6">Belongs to the TGF-beta family.</text>
</comment>
<dbReference type="Proteomes" id="UP000678393">
    <property type="component" value="Unassembled WGS sequence"/>
</dbReference>
<evidence type="ECO:0000256" key="2">
    <source>
        <dbReference type="ARBA" id="ARBA00006656"/>
    </source>
</evidence>
<dbReference type="InterPro" id="IPR029034">
    <property type="entry name" value="Cystine-knot_cytokine"/>
</dbReference>
<dbReference type="SUPFAM" id="SSF57501">
    <property type="entry name" value="Cystine-knot cytokines"/>
    <property type="match status" value="1"/>
</dbReference>
<evidence type="ECO:0000256" key="6">
    <source>
        <dbReference type="RuleBase" id="RU000354"/>
    </source>
</evidence>
<dbReference type="GO" id="GO:0008083">
    <property type="term" value="F:growth factor activity"/>
    <property type="evidence" value="ECO:0007669"/>
    <property type="project" value="UniProtKB-KW"/>
</dbReference>
<keyword evidence="9" id="KW-1185">Reference proteome</keyword>
<dbReference type="InterPro" id="IPR015615">
    <property type="entry name" value="TGF-beta-rel"/>
</dbReference>
<sequence length="255" mass="28785">AEFIVPVHSHNNALEFSALTKIKFSTDLQQPEVPYHDLLIKSAILRLRISRQKRKLRRKMKLPLNVTFYLMEATDQLGTNEQLSTASTIHSFTVNTLKSRNIEVDIQPQLLSYLVDSDNKIVTVGLRIEESSSAEKAGGNSKTKLKSSVHNKTDISSQENNAVYVDFEEIGWSDWVLFPTGYTAHYCKGGCPERYKIASTFTNIKSILHERHPETVPEPVCAPTDYSSLVMMIHNNGEIRSIEYPGMVVTGCRCH</sequence>
<gene>
    <name evidence="8" type="ORF">CUNI_LOCUS15184</name>
</gene>
<dbReference type="Gene3D" id="2.10.90.10">
    <property type="entry name" value="Cystine-knot cytokines"/>
    <property type="match status" value="1"/>
</dbReference>
<reference evidence="8" key="1">
    <citation type="submission" date="2021-04" db="EMBL/GenBank/DDBJ databases">
        <authorList>
            <consortium name="Molecular Ecology Group"/>
        </authorList>
    </citation>
    <scope>NUCLEOTIDE SEQUENCE</scope>
</reference>
<dbReference type="PANTHER" id="PTHR11848">
    <property type="entry name" value="TGF-BETA FAMILY"/>
    <property type="match status" value="1"/>
</dbReference>
<evidence type="ECO:0000256" key="1">
    <source>
        <dbReference type="ARBA" id="ARBA00004613"/>
    </source>
</evidence>
<name>A0A8S3ZQJ4_9EUPU</name>
<feature type="domain" description="TGF-beta family profile" evidence="7">
    <location>
        <begin position="137"/>
        <end position="255"/>
    </location>
</feature>
<protein>
    <recommendedName>
        <fullName evidence="7">TGF-beta family profile domain-containing protein</fullName>
    </recommendedName>
</protein>
<comment type="subcellular location">
    <subcellularLocation>
        <location evidence="1">Secreted</location>
    </subcellularLocation>
</comment>
<keyword evidence="3" id="KW-0964">Secreted</keyword>
<dbReference type="GO" id="GO:0005125">
    <property type="term" value="F:cytokine activity"/>
    <property type="evidence" value="ECO:0007669"/>
    <property type="project" value="TreeGrafter"/>
</dbReference>
<evidence type="ECO:0000259" key="7">
    <source>
        <dbReference type="PROSITE" id="PS51362"/>
    </source>
</evidence>
<evidence type="ECO:0000256" key="4">
    <source>
        <dbReference type="ARBA" id="ARBA00023030"/>
    </source>
</evidence>
<dbReference type="InterPro" id="IPR017948">
    <property type="entry name" value="TGFb_CS"/>
</dbReference>
<dbReference type="Pfam" id="PF00019">
    <property type="entry name" value="TGF_beta"/>
    <property type="match status" value="1"/>
</dbReference>
<keyword evidence="5" id="KW-1015">Disulfide bond</keyword>
<keyword evidence="4 6" id="KW-0339">Growth factor</keyword>
<organism evidence="8 9">
    <name type="scientific">Candidula unifasciata</name>
    <dbReference type="NCBI Taxonomy" id="100452"/>
    <lineage>
        <taxon>Eukaryota</taxon>
        <taxon>Metazoa</taxon>
        <taxon>Spiralia</taxon>
        <taxon>Lophotrochozoa</taxon>
        <taxon>Mollusca</taxon>
        <taxon>Gastropoda</taxon>
        <taxon>Heterobranchia</taxon>
        <taxon>Euthyneura</taxon>
        <taxon>Panpulmonata</taxon>
        <taxon>Eupulmonata</taxon>
        <taxon>Stylommatophora</taxon>
        <taxon>Helicina</taxon>
        <taxon>Helicoidea</taxon>
        <taxon>Geomitridae</taxon>
        <taxon>Candidula</taxon>
    </lineage>
</organism>
<dbReference type="SMART" id="SM00204">
    <property type="entry name" value="TGFB"/>
    <property type="match status" value="1"/>
</dbReference>
<dbReference type="EMBL" id="CAJHNH020003593">
    <property type="protein sequence ID" value="CAG5129626.1"/>
    <property type="molecule type" value="Genomic_DNA"/>
</dbReference>
<accession>A0A8S3ZQJ4</accession>
<dbReference type="InterPro" id="IPR001839">
    <property type="entry name" value="TGF-b_C"/>
</dbReference>
<dbReference type="OrthoDB" id="6056258at2759"/>
<evidence type="ECO:0000256" key="3">
    <source>
        <dbReference type="ARBA" id="ARBA00022525"/>
    </source>
</evidence>
<evidence type="ECO:0000256" key="5">
    <source>
        <dbReference type="ARBA" id="ARBA00023157"/>
    </source>
</evidence>
<proteinExistence type="inferred from homology"/>
<dbReference type="PROSITE" id="PS00250">
    <property type="entry name" value="TGF_BETA_1"/>
    <property type="match status" value="1"/>
</dbReference>
<dbReference type="PROSITE" id="PS51362">
    <property type="entry name" value="TGF_BETA_2"/>
    <property type="match status" value="1"/>
</dbReference>
<comment type="caution">
    <text evidence="8">The sequence shown here is derived from an EMBL/GenBank/DDBJ whole genome shotgun (WGS) entry which is preliminary data.</text>
</comment>
<dbReference type="GO" id="GO:0005615">
    <property type="term" value="C:extracellular space"/>
    <property type="evidence" value="ECO:0007669"/>
    <property type="project" value="TreeGrafter"/>
</dbReference>
<evidence type="ECO:0000313" key="9">
    <source>
        <dbReference type="Proteomes" id="UP000678393"/>
    </source>
</evidence>
<dbReference type="AlphaFoldDB" id="A0A8S3ZQJ4"/>
<feature type="non-terminal residue" evidence="8">
    <location>
        <position position="1"/>
    </location>
</feature>